<dbReference type="GO" id="GO:0016787">
    <property type="term" value="F:hydrolase activity"/>
    <property type="evidence" value="ECO:0007669"/>
    <property type="project" value="UniProtKB-KW"/>
</dbReference>
<keyword evidence="9" id="KW-1185">Reference proteome</keyword>
<dbReference type="SMART" id="SM00833">
    <property type="entry name" value="CobW_C"/>
    <property type="match status" value="1"/>
</dbReference>
<dbReference type="InterPro" id="IPR027417">
    <property type="entry name" value="P-loop_NTPase"/>
</dbReference>
<accession>A0A917EEM6</accession>
<dbReference type="PANTHER" id="PTHR13748:SF62">
    <property type="entry name" value="COBW DOMAIN-CONTAINING PROTEIN"/>
    <property type="match status" value="1"/>
</dbReference>
<dbReference type="InterPro" id="IPR003495">
    <property type="entry name" value="CobW/HypB/UreG_nucleotide-bd"/>
</dbReference>
<dbReference type="Gene3D" id="3.40.50.300">
    <property type="entry name" value="P-loop containing nucleotide triphosphate hydrolases"/>
    <property type="match status" value="1"/>
</dbReference>
<dbReference type="SUPFAM" id="SSF90002">
    <property type="entry name" value="Hypothetical protein YjiA, C-terminal domain"/>
    <property type="match status" value="1"/>
</dbReference>
<comment type="caution">
    <text evidence="8">The sequence shown here is derived from an EMBL/GenBank/DDBJ whole genome shotgun (WGS) entry which is preliminary data.</text>
</comment>
<evidence type="ECO:0000313" key="8">
    <source>
        <dbReference type="EMBL" id="GGE29446.1"/>
    </source>
</evidence>
<keyword evidence="2" id="KW-0378">Hydrolase</keyword>
<dbReference type="Proteomes" id="UP000612855">
    <property type="component" value="Unassembled WGS sequence"/>
</dbReference>
<keyword evidence="1" id="KW-0547">Nucleotide-binding</keyword>
<dbReference type="PANTHER" id="PTHR13748">
    <property type="entry name" value="COBW-RELATED"/>
    <property type="match status" value="1"/>
</dbReference>
<evidence type="ECO:0000259" key="7">
    <source>
        <dbReference type="SMART" id="SM00833"/>
    </source>
</evidence>
<feature type="domain" description="CobW C-terminal" evidence="7">
    <location>
        <begin position="223"/>
        <end position="312"/>
    </location>
</feature>
<dbReference type="SUPFAM" id="SSF52540">
    <property type="entry name" value="P-loop containing nucleoside triphosphate hydrolases"/>
    <property type="match status" value="1"/>
</dbReference>
<evidence type="ECO:0000256" key="1">
    <source>
        <dbReference type="ARBA" id="ARBA00022741"/>
    </source>
</evidence>
<dbReference type="GO" id="GO:0000166">
    <property type="term" value="F:nucleotide binding"/>
    <property type="evidence" value="ECO:0007669"/>
    <property type="project" value="UniProtKB-KW"/>
</dbReference>
<dbReference type="InterPro" id="IPR011629">
    <property type="entry name" value="CobW-like_C"/>
</dbReference>
<gene>
    <name evidence="8" type="ORF">GCM10011360_16900</name>
</gene>
<dbReference type="GO" id="GO:0005737">
    <property type="term" value="C:cytoplasm"/>
    <property type="evidence" value="ECO:0007669"/>
    <property type="project" value="TreeGrafter"/>
</dbReference>
<evidence type="ECO:0000256" key="6">
    <source>
        <dbReference type="ARBA" id="ARBA00049117"/>
    </source>
</evidence>
<dbReference type="RefSeq" id="WP_229737486.1">
    <property type="nucleotide sequence ID" value="NZ_BMFJ01000001.1"/>
</dbReference>
<sequence>MPAAVTPAEAGAISVPVVVVTGFLGAGKTTFINDMLLRADGQRIAAVVNDFGSINIDAALLSNATEEVIGLKNGCICCSLQGDLLRTLRNVLDGRPPDLIVIEASGVADPGGIVQALMDPVVARVASLDAVVCIADAEDLQDGETRWSDPLWLAQLRGSDMIQLSKVPAQANRVNALATRLATVARRPVFGTAGDVVEIAELVGAVRTRPVASIGTTPADRRFASLEWSCAGAIDMRAFQAAIQSLAPSLLRAKGFLTVTGASTRHLLFQMVGRRASVMPAALQKDGCALILIGERDVFDPDAARRLLAGLSEG</sequence>
<protein>
    <submittedName>
        <fullName evidence="8">Cobalamin biosynthesis protein CobW</fullName>
    </submittedName>
</protein>
<evidence type="ECO:0000256" key="3">
    <source>
        <dbReference type="ARBA" id="ARBA00023186"/>
    </source>
</evidence>
<evidence type="ECO:0000313" key="9">
    <source>
        <dbReference type="Proteomes" id="UP000612855"/>
    </source>
</evidence>
<proteinExistence type="inferred from homology"/>
<evidence type="ECO:0000256" key="4">
    <source>
        <dbReference type="ARBA" id="ARBA00034320"/>
    </source>
</evidence>
<comment type="catalytic activity">
    <reaction evidence="6">
        <text>GTP + H2O = GDP + phosphate + H(+)</text>
        <dbReference type="Rhea" id="RHEA:19669"/>
        <dbReference type="ChEBI" id="CHEBI:15377"/>
        <dbReference type="ChEBI" id="CHEBI:15378"/>
        <dbReference type="ChEBI" id="CHEBI:37565"/>
        <dbReference type="ChEBI" id="CHEBI:43474"/>
        <dbReference type="ChEBI" id="CHEBI:58189"/>
    </reaction>
    <physiologicalReaction direction="left-to-right" evidence="6">
        <dbReference type="Rhea" id="RHEA:19670"/>
    </physiologicalReaction>
</comment>
<name>A0A917EEM6_9RHOB</name>
<dbReference type="AlphaFoldDB" id="A0A917EEM6"/>
<organism evidence="8 9">
    <name type="scientific">Primorskyibacter flagellatus</name>
    <dbReference type="NCBI Taxonomy" id="1387277"/>
    <lineage>
        <taxon>Bacteria</taxon>
        <taxon>Pseudomonadati</taxon>
        <taxon>Pseudomonadota</taxon>
        <taxon>Alphaproteobacteria</taxon>
        <taxon>Rhodobacterales</taxon>
        <taxon>Roseobacteraceae</taxon>
        <taxon>Primorskyibacter</taxon>
    </lineage>
</organism>
<comment type="similarity">
    <text evidence="4">Belongs to the SIMIBI class G3E GTPase family. ZNG1 subfamily.</text>
</comment>
<dbReference type="InterPro" id="IPR036627">
    <property type="entry name" value="CobW-likC_sf"/>
</dbReference>
<comment type="function">
    <text evidence="5">Zinc chaperone that directly transfers zinc cofactor to target proteins, thereby activating them. Zinc is transferred from the CXCC motif in the GTPase domain to the zinc binding site in target proteins in a process requiring GTP hydrolysis.</text>
</comment>
<dbReference type="Pfam" id="PF02492">
    <property type="entry name" value="cobW"/>
    <property type="match status" value="1"/>
</dbReference>
<reference evidence="9" key="1">
    <citation type="journal article" date="2019" name="Int. J. Syst. Evol. Microbiol.">
        <title>The Global Catalogue of Microorganisms (GCM) 10K type strain sequencing project: providing services to taxonomists for standard genome sequencing and annotation.</title>
        <authorList>
            <consortium name="The Broad Institute Genomics Platform"/>
            <consortium name="The Broad Institute Genome Sequencing Center for Infectious Disease"/>
            <person name="Wu L."/>
            <person name="Ma J."/>
        </authorList>
    </citation>
    <scope>NUCLEOTIDE SEQUENCE [LARGE SCALE GENOMIC DNA]</scope>
    <source>
        <strain evidence="9">CGMCC 1.12664</strain>
    </source>
</reference>
<keyword evidence="3" id="KW-0143">Chaperone</keyword>
<dbReference type="CDD" id="cd03112">
    <property type="entry name" value="CobW-like"/>
    <property type="match status" value="1"/>
</dbReference>
<dbReference type="Gene3D" id="3.30.1220.10">
    <property type="entry name" value="CobW-like, C-terminal domain"/>
    <property type="match status" value="1"/>
</dbReference>
<evidence type="ECO:0000256" key="5">
    <source>
        <dbReference type="ARBA" id="ARBA00045658"/>
    </source>
</evidence>
<dbReference type="Pfam" id="PF07683">
    <property type="entry name" value="CobW_C"/>
    <property type="match status" value="1"/>
</dbReference>
<evidence type="ECO:0000256" key="2">
    <source>
        <dbReference type="ARBA" id="ARBA00022801"/>
    </source>
</evidence>
<dbReference type="InterPro" id="IPR051316">
    <property type="entry name" value="Zinc-reg_GTPase_activator"/>
</dbReference>
<dbReference type="EMBL" id="BMFJ01000001">
    <property type="protein sequence ID" value="GGE29446.1"/>
    <property type="molecule type" value="Genomic_DNA"/>
</dbReference>